<keyword evidence="1" id="KW-0812">Transmembrane</keyword>
<dbReference type="Proteomes" id="UP000003163">
    <property type="component" value="Unassembled WGS sequence"/>
</dbReference>
<evidence type="ECO:0000313" key="3">
    <source>
        <dbReference type="Proteomes" id="UP000003163"/>
    </source>
</evidence>
<sequence>MERSPKIQRYSLSFLKLANIITFFKTSKATTEKPGNVSKIAEQKNSARYHSDVAYYDGTFNPFFLGGLNFPFCKDCNVNHKVFDVIKQELCPQLQEIRGTGCFNKFNRNKYFFNESIFTNPDIQINTLIETIIKNKHPISRMSDLFFFRRTLQINIIVFQVFSTINIILFLKLVIRD</sequence>
<keyword evidence="3" id="KW-1185">Reference proteome</keyword>
<dbReference type="HOGENOM" id="CLU_1517846_0_0_1"/>
<reference evidence="3" key="2">
    <citation type="submission" date="2015-07" db="EMBL/GenBank/DDBJ databases">
        <title>Contrasting host-pathogen interactions and genome evolution in two generalist and specialist microsporidian pathogens of mosquitoes.</title>
        <authorList>
            <consortium name="The Broad Institute Genomics Platform"/>
            <consortium name="The Broad Institute Genome Sequencing Center for Infectious Disease"/>
            <person name="Cuomo C.A."/>
            <person name="Sanscrainte N.D."/>
            <person name="Goldberg J.M."/>
            <person name="Heiman D."/>
            <person name="Young S."/>
            <person name="Zeng Q."/>
            <person name="Becnel J.J."/>
            <person name="Birren B.W."/>
        </authorList>
    </citation>
    <scope>NUCLEOTIDE SEQUENCE [LARGE SCALE GENOMIC DNA]</scope>
    <source>
        <strain evidence="3">USNM 41457</strain>
    </source>
</reference>
<dbReference type="EMBL" id="AFBI03000005">
    <property type="protein sequence ID" value="EJW01492.1"/>
    <property type="molecule type" value="Genomic_DNA"/>
</dbReference>
<reference evidence="2 3" key="1">
    <citation type="submission" date="2011-08" db="EMBL/GenBank/DDBJ databases">
        <authorList>
            <person name="Liu Z.J."/>
            <person name="Shi F.L."/>
            <person name="Lu J.Q."/>
            <person name="Li M."/>
            <person name="Wang Z.L."/>
        </authorList>
    </citation>
    <scope>NUCLEOTIDE SEQUENCE [LARGE SCALE GENOMIC DNA]</scope>
    <source>
        <strain evidence="2 3">USNM 41457</strain>
    </source>
</reference>
<feature type="transmembrane region" description="Helical" evidence="1">
    <location>
        <begin position="152"/>
        <end position="175"/>
    </location>
</feature>
<keyword evidence="1" id="KW-0472">Membrane</keyword>
<dbReference type="VEuPathDB" id="MicrosporidiaDB:EDEG_00437"/>
<dbReference type="InParanoid" id="J9DJD9"/>
<comment type="caution">
    <text evidence="2">The sequence shown here is derived from an EMBL/GenBank/DDBJ whole genome shotgun (WGS) entry which is preliminary data.</text>
</comment>
<organism evidence="2 3">
    <name type="scientific">Edhazardia aedis (strain USNM 41457)</name>
    <name type="common">Microsporidian parasite</name>
    <dbReference type="NCBI Taxonomy" id="1003232"/>
    <lineage>
        <taxon>Eukaryota</taxon>
        <taxon>Fungi</taxon>
        <taxon>Fungi incertae sedis</taxon>
        <taxon>Microsporidia</taxon>
        <taxon>Edhazardia</taxon>
    </lineage>
</organism>
<keyword evidence="1" id="KW-1133">Transmembrane helix</keyword>
<protein>
    <submittedName>
        <fullName evidence="2">Uncharacterized protein</fullName>
    </submittedName>
</protein>
<accession>J9DJD9</accession>
<name>J9DJD9_EDHAE</name>
<evidence type="ECO:0000313" key="2">
    <source>
        <dbReference type="EMBL" id="EJW01492.1"/>
    </source>
</evidence>
<gene>
    <name evidence="2" type="ORF">EDEG_00437</name>
</gene>
<dbReference type="AlphaFoldDB" id="J9DJD9"/>
<proteinExistence type="predicted"/>
<evidence type="ECO:0000256" key="1">
    <source>
        <dbReference type="SAM" id="Phobius"/>
    </source>
</evidence>